<reference evidence="1" key="2">
    <citation type="journal article" date="2021" name="Genome Biol. Evol.">
        <title>Developing a high-quality reference genome for a parasitic bivalve with doubly uniparental inheritance (Bivalvia: Unionida).</title>
        <authorList>
            <person name="Smith C.H."/>
        </authorList>
    </citation>
    <scope>NUCLEOTIDE SEQUENCE</scope>
    <source>
        <strain evidence="1">CHS0354</strain>
        <tissue evidence="1">Mantle</tissue>
    </source>
</reference>
<evidence type="ECO:0000313" key="2">
    <source>
        <dbReference type="Proteomes" id="UP001195483"/>
    </source>
</evidence>
<reference evidence="1" key="3">
    <citation type="submission" date="2023-05" db="EMBL/GenBank/DDBJ databases">
        <authorList>
            <person name="Smith C.H."/>
        </authorList>
    </citation>
    <scope>NUCLEOTIDE SEQUENCE</scope>
    <source>
        <strain evidence="1">CHS0354</strain>
        <tissue evidence="1">Mantle</tissue>
    </source>
</reference>
<accession>A0AAE0VW41</accession>
<comment type="caution">
    <text evidence="1">The sequence shown here is derived from an EMBL/GenBank/DDBJ whole genome shotgun (WGS) entry which is preliminary data.</text>
</comment>
<dbReference type="AlphaFoldDB" id="A0AAE0VW41"/>
<sequence>MSLISKEHKRVIRDDEMFMDRKRKLYAVLKSFTPRRLERIVEPVRIMRRVGRRLIRQKKRKNVIVVMI</sequence>
<dbReference type="Proteomes" id="UP001195483">
    <property type="component" value="Unassembled WGS sequence"/>
</dbReference>
<reference evidence="1" key="1">
    <citation type="journal article" date="2021" name="Genome Biol. Evol.">
        <title>A High-Quality Reference Genome for a Parasitic Bivalve with Doubly Uniparental Inheritance (Bivalvia: Unionida).</title>
        <authorList>
            <person name="Smith C.H."/>
        </authorList>
    </citation>
    <scope>NUCLEOTIDE SEQUENCE</scope>
    <source>
        <strain evidence="1">CHS0354</strain>
    </source>
</reference>
<dbReference type="EMBL" id="JAEAOA010000681">
    <property type="protein sequence ID" value="KAK3592276.1"/>
    <property type="molecule type" value="Genomic_DNA"/>
</dbReference>
<name>A0AAE0VW41_9BIVA</name>
<evidence type="ECO:0000313" key="1">
    <source>
        <dbReference type="EMBL" id="KAK3592276.1"/>
    </source>
</evidence>
<gene>
    <name evidence="1" type="ORF">CHS0354_010904</name>
</gene>
<protein>
    <submittedName>
        <fullName evidence="1">Uncharacterized protein</fullName>
    </submittedName>
</protein>
<keyword evidence="2" id="KW-1185">Reference proteome</keyword>
<proteinExistence type="predicted"/>
<organism evidence="1 2">
    <name type="scientific">Potamilus streckersoni</name>
    <dbReference type="NCBI Taxonomy" id="2493646"/>
    <lineage>
        <taxon>Eukaryota</taxon>
        <taxon>Metazoa</taxon>
        <taxon>Spiralia</taxon>
        <taxon>Lophotrochozoa</taxon>
        <taxon>Mollusca</taxon>
        <taxon>Bivalvia</taxon>
        <taxon>Autobranchia</taxon>
        <taxon>Heteroconchia</taxon>
        <taxon>Palaeoheterodonta</taxon>
        <taxon>Unionida</taxon>
        <taxon>Unionoidea</taxon>
        <taxon>Unionidae</taxon>
        <taxon>Ambleminae</taxon>
        <taxon>Lampsilini</taxon>
        <taxon>Potamilus</taxon>
    </lineage>
</organism>